<comment type="caution">
    <text evidence="5">The sequence shown here is derived from an EMBL/GenBank/DDBJ whole genome shotgun (WGS) entry which is preliminary data.</text>
</comment>
<protein>
    <submittedName>
        <fullName evidence="5">UBX domain-containing protein</fullName>
    </submittedName>
</protein>
<evidence type="ECO:0000256" key="1">
    <source>
        <dbReference type="SAM" id="MobiDB-lite"/>
    </source>
</evidence>
<dbReference type="InterPro" id="IPR009060">
    <property type="entry name" value="UBA-like_sf"/>
</dbReference>
<feature type="compositionally biased region" description="Low complexity" evidence="1">
    <location>
        <begin position="134"/>
        <end position="144"/>
    </location>
</feature>
<evidence type="ECO:0000313" key="6">
    <source>
        <dbReference type="Proteomes" id="UP000076552"/>
    </source>
</evidence>
<dbReference type="GO" id="GO:0000045">
    <property type="term" value="P:autophagosome assembly"/>
    <property type="evidence" value="ECO:0007669"/>
    <property type="project" value="TreeGrafter"/>
</dbReference>
<dbReference type="SUPFAM" id="SSF54236">
    <property type="entry name" value="Ubiquitin-like"/>
    <property type="match status" value="1"/>
</dbReference>
<dbReference type="Proteomes" id="UP000076552">
    <property type="component" value="Unassembled WGS sequence"/>
</dbReference>
<gene>
    <name evidence="5" type="ORF">CT0861_12815</name>
</gene>
<evidence type="ECO:0000259" key="4">
    <source>
        <dbReference type="PROSITE" id="PS51399"/>
    </source>
</evidence>
<feature type="non-terminal residue" evidence="5">
    <location>
        <position position="1"/>
    </location>
</feature>
<dbReference type="GO" id="GO:0005829">
    <property type="term" value="C:cytosol"/>
    <property type="evidence" value="ECO:0007669"/>
    <property type="project" value="TreeGrafter"/>
</dbReference>
<feature type="domain" description="SEP" evidence="4">
    <location>
        <begin position="298"/>
        <end position="362"/>
    </location>
</feature>
<dbReference type="GO" id="GO:0043130">
    <property type="term" value="F:ubiquitin binding"/>
    <property type="evidence" value="ECO:0007669"/>
    <property type="project" value="TreeGrafter"/>
</dbReference>
<dbReference type="GO" id="GO:0061025">
    <property type="term" value="P:membrane fusion"/>
    <property type="evidence" value="ECO:0007669"/>
    <property type="project" value="TreeGrafter"/>
</dbReference>
<dbReference type="Gene3D" id="3.10.20.90">
    <property type="entry name" value="Phosphatidylinositol 3-kinase Catalytic Subunit, Chain A, domain 1"/>
    <property type="match status" value="1"/>
</dbReference>
<dbReference type="SUPFAM" id="SSF46934">
    <property type="entry name" value="UBA-like"/>
    <property type="match status" value="1"/>
</dbReference>
<dbReference type="GO" id="GO:0007030">
    <property type="term" value="P:Golgi organization"/>
    <property type="evidence" value="ECO:0007669"/>
    <property type="project" value="TreeGrafter"/>
</dbReference>
<accession>A0A161WB90</accession>
<dbReference type="SMART" id="SM00553">
    <property type="entry name" value="SEP"/>
    <property type="match status" value="1"/>
</dbReference>
<feature type="region of interest" description="Disordered" evidence="1">
    <location>
        <begin position="366"/>
        <end position="420"/>
    </location>
</feature>
<dbReference type="STRING" id="708197.A0A161WB90"/>
<feature type="chain" id="PRO_5007828442" evidence="2">
    <location>
        <begin position="18"/>
        <end position="498"/>
    </location>
</feature>
<feature type="domain" description="UBX" evidence="3">
    <location>
        <begin position="417"/>
        <end position="472"/>
    </location>
</feature>
<feature type="signal peptide" evidence="2">
    <location>
        <begin position="1"/>
        <end position="17"/>
    </location>
</feature>
<organism evidence="5 6">
    <name type="scientific">Colletotrichum tofieldiae</name>
    <dbReference type="NCBI Taxonomy" id="708197"/>
    <lineage>
        <taxon>Eukaryota</taxon>
        <taxon>Fungi</taxon>
        <taxon>Dikarya</taxon>
        <taxon>Ascomycota</taxon>
        <taxon>Pezizomycotina</taxon>
        <taxon>Sordariomycetes</taxon>
        <taxon>Hypocreomycetidae</taxon>
        <taxon>Glomerellales</taxon>
        <taxon>Glomerellaceae</taxon>
        <taxon>Colletotrichum</taxon>
        <taxon>Colletotrichum spaethianum species complex</taxon>
    </lineage>
</organism>
<dbReference type="SUPFAM" id="SSF102848">
    <property type="entry name" value="NSFL1 (p97 ATPase) cofactor p47, SEP domain"/>
    <property type="match status" value="1"/>
</dbReference>
<dbReference type="Pfam" id="PF14555">
    <property type="entry name" value="UBA_4"/>
    <property type="match status" value="1"/>
</dbReference>
<dbReference type="PANTHER" id="PTHR23333:SF20">
    <property type="entry name" value="NSFL1 COFACTOR P47"/>
    <property type="match status" value="1"/>
</dbReference>
<dbReference type="PROSITE" id="PS51399">
    <property type="entry name" value="SEP"/>
    <property type="match status" value="1"/>
</dbReference>
<dbReference type="InterPro" id="IPR029071">
    <property type="entry name" value="Ubiquitin-like_domsf"/>
</dbReference>
<dbReference type="FunFam" id="3.30.420.210:FF:000002">
    <property type="entry name" value="UBX domain-containing protein 1"/>
    <property type="match status" value="1"/>
</dbReference>
<feature type="compositionally biased region" description="Polar residues" evidence="1">
    <location>
        <begin position="256"/>
        <end position="265"/>
    </location>
</feature>
<name>A0A161WB90_9PEZI</name>
<dbReference type="PANTHER" id="PTHR23333">
    <property type="entry name" value="UBX DOMAIN CONTAINING PROTEIN"/>
    <property type="match status" value="1"/>
</dbReference>
<dbReference type="SMART" id="SM00166">
    <property type="entry name" value="UBX"/>
    <property type="match status" value="1"/>
</dbReference>
<feature type="compositionally biased region" description="Polar residues" evidence="1">
    <location>
        <begin position="410"/>
        <end position="420"/>
    </location>
</feature>
<dbReference type="GO" id="GO:0043161">
    <property type="term" value="P:proteasome-mediated ubiquitin-dependent protein catabolic process"/>
    <property type="evidence" value="ECO:0007669"/>
    <property type="project" value="TreeGrafter"/>
</dbReference>
<dbReference type="Gene3D" id="3.30.420.210">
    <property type="entry name" value="SEP domain"/>
    <property type="match status" value="1"/>
</dbReference>
<dbReference type="GO" id="GO:0031468">
    <property type="term" value="P:nuclear membrane reassembly"/>
    <property type="evidence" value="ECO:0007669"/>
    <property type="project" value="TreeGrafter"/>
</dbReference>
<dbReference type="Pfam" id="PF08059">
    <property type="entry name" value="SEP"/>
    <property type="match status" value="1"/>
</dbReference>
<evidence type="ECO:0000259" key="3">
    <source>
        <dbReference type="PROSITE" id="PS50033"/>
    </source>
</evidence>
<proteinExistence type="predicted"/>
<sequence>LSCLLFVVTSIFDLLHGATFKEKTIHYFSPYRRFTASPAIILHRKVSFLLPNFPTIKIPPHFTVPRQTTTSAAIMSGSSNSASRNNILRDFKNLTGMPEARCTEYLEAANWDIGLAAQAYYADHDSEDEIEPVAQAQPAAPAPAEYTGPRTLDGRPAPESASKASTAKKAAPKKKGLATLSSISGGHAHDDDDDDDDEDDDDRGRGDLFAGGEKSGLAVQDPSQEGGGAKKIISDILAKAKANASRPETASPAGPSRSSVFRGTGNTVGGEGADSRSIPDPDAFQEGAGGPPGTSGEPQERTLHLWQDGFSIDDGELHRFDDPENAMDLNMIRAGRAPLHLMNVRYDQPVDVKLHQHQENYRALPKKYKPFGGEGRRLGSPVPGEGSSSAAAAAPAASASIQTTSASSTGPQQAIDESQPTLTLRIQLPNGTRLPARFNTTNTVNDVYEFVQRASADTRTRPWVLATTFPNKDHTDRSLVLGEMPEFKKGGTAVVKWA</sequence>
<dbReference type="InterPro" id="IPR012989">
    <property type="entry name" value="SEP_domain"/>
</dbReference>
<feature type="compositionally biased region" description="Acidic residues" evidence="1">
    <location>
        <begin position="191"/>
        <end position="201"/>
    </location>
</feature>
<feature type="compositionally biased region" description="Low complexity" evidence="1">
    <location>
        <begin position="387"/>
        <end position="409"/>
    </location>
</feature>
<dbReference type="PROSITE" id="PS50033">
    <property type="entry name" value="UBX"/>
    <property type="match status" value="1"/>
</dbReference>
<dbReference type="EMBL" id="LFIV01000119">
    <property type="protein sequence ID" value="KZL68833.1"/>
    <property type="molecule type" value="Genomic_DNA"/>
</dbReference>
<dbReference type="InterPro" id="IPR001012">
    <property type="entry name" value="UBX_dom"/>
</dbReference>
<feature type="region of interest" description="Disordered" evidence="1">
    <location>
        <begin position="134"/>
        <end position="228"/>
    </location>
</feature>
<dbReference type="Gene3D" id="1.10.8.10">
    <property type="entry name" value="DNA helicase RuvA subunit, C-terminal domain"/>
    <property type="match status" value="1"/>
</dbReference>
<dbReference type="AlphaFoldDB" id="A0A161WB90"/>
<keyword evidence="2" id="KW-0732">Signal</keyword>
<dbReference type="CDD" id="cd14273">
    <property type="entry name" value="UBA_TAP-C_like"/>
    <property type="match status" value="1"/>
</dbReference>
<dbReference type="Pfam" id="PF00789">
    <property type="entry name" value="UBX"/>
    <property type="match status" value="1"/>
</dbReference>
<feature type="region of interest" description="Disordered" evidence="1">
    <location>
        <begin position="243"/>
        <end position="300"/>
    </location>
</feature>
<keyword evidence="6" id="KW-1185">Reference proteome</keyword>
<feature type="compositionally biased region" description="Low complexity" evidence="1">
    <location>
        <begin position="157"/>
        <end position="169"/>
    </location>
</feature>
<dbReference type="GO" id="GO:0005634">
    <property type="term" value="C:nucleus"/>
    <property type="evidence" value="ECO:0007669"/>
    <property type="project" value="TreeGrafter"/>
</dbReference>
<dbReference type="InterPro" id="IPR036241">
    <property type="entry name" value="NSFL1C_SEP_dom_sf"/>
</dbReference>
<evidence type="ECO:0000256" key="2">
    <source>
        <dbReference type="SAM" id="SignalP"/>
    </source>
</evidence>
<evidence type="ECO:0000313" key="5">
    <source>
        <dbReference type="EMBL" id="KZL68833.1"/>
    </source>
</evidence>
<reference evidence="5 6" key="1">
    <citation type="submission" date="2015-06" db="EMBL/GenBank/DDBJ databases">
        <title>Survival trade-offs in plant roots during colonization by closely related pathogenic and mutualistic fungi.</title>
        <authorList>
            <person name="Hacquard S."/>
            <person name="Kracher B."/>
            <person name="Hiruma K."/>
            <person name="Weinman A."/>
            <person name="Muench P."/>
            <person name="Garrido Oter R."/>
            <person name="Ver Loren van Themaat E."/>
            <person name="Dallerey J.-F."/>
            <person name="Damm U."/>
            <person name="Henrissat B."/>
            <person name="Lespinet O."/>
            <person name="Thon M."/>
            <person name="Kemen E."/>
            <person name="McHardy A.C."/>
            <person name="Schulze-Lefert P."/>
            <person name="O'Connell R.J."/>
        </authorList>
    </citation>
    <scope>NUCLEOTIDE SEQUENCE [LARGE SCALE GENOMIC DNA]</scope>
    <source>
        <strain evidence="5 6">0861</strain>
    </source>
</reference>